<comment type="caution">
    <text evidence="2">The sequence shown here is derived from an EMBL/GenBank/DDBJ whole genome shotgun (WGS) entry which is preliminary data.</text>
</comment>
<sequence>MDKDKPARAGARRKRVEFSHVPTEIINNIMKRLRRPSLVDLCLVNKSLRSHAEPFLYSTVVFQWIGTRLPPIINLLQTLLRRPELLAFIRTVILKGSDSREIRLPNIRASESRIQHYMPIIQKLNLPLTDVWVQKLREGHMDAFVALLIAQASKMRRLIIVDNFLRSPDFIAQVLQCGALSQPPIWERLEQLVFFTPFVAQRPETALAPFYPSTVTQLVVSLGDMQLRGWPARELDLDRLTSLDINSSCTPLMAGLLARTRCLKSLSWEWEYSPGFAGIVVDLDKIIAAFSQVKATLESLRLRVDISQRWSANDEPELNVIFESMTPLIDFEKITKLDVPLLVLTGFGDEAESLVRSIPRNVEELSLSTGMMFQEVKWLPDLADEWPDEAILNTIEESFKNYRTSLPRLRCIEIIDTADCFVGKRIDEILEKTSPVEGIDIEIIRDIWSPWRACLSQRF</sequence>
<dbReference type="EMBL" id="CABFNS010000785">
    <property type="protein sequence ID" value="VUC28452.1"/>
    <property type="molecule type" value="Genomic_DNA"/>
</dbReference>
<dbReference type="InterPro" id="IPR001810">
    <property type="entry name" value="F-box_dom"/>
</dbReference>
<evidence type="ECO:0000259" key="1">
    <source>
        <dbReference type="PROSITE" id="PS50181"/>
    </source>
</evidence>
<feature type="domain" description="F-box" evidence="1">
    <location>
        <begin position="15"/>
        <end position="65"/>
    </location>
</feature>
<gene>
    <name evidence="2" type="ORF">CLO192961_LOCUS236001</name>
</gene>
<protein>
    <recommendedName>
        <fullName evidence="1">F-box domain-containing protein</fullName>
    </recommendedName>
</protein>
<evidence type="ECO:0000313" key="3">
    <source>
        <dbReference type="Proteomes" id="UP000766486"/>
    </source>
</evidence>
<dbReference type="Proteomes" id="UP000766486">
    <property type="component" value="Unassembled WGS sequence"/>
</dbReference>
<dbReference type="Pfam" id="PF00646">
    <property type="entry name" value="F-box"/>
    <property type="match status" value="1"/>
</dbReference>
<accession>A0ABY6UBC4</accession>
<name>A0ABY6UBC4_BIOOC</name>
<proteinExistence type="predicted"/>
<evidence type="ECO:0000313" key="2">
    <source>
        <dbReference type="EMBL" id="VUC28452.1"/>
    </source>
</evidence>
<reference evidence="2 3" key="1">
    <citation type="submission" date="2019-06" db="EMBL/GenBank/DDBJ databases">
        <authorList>
            <person name="Broberg M."/>
        </authorList>
    </citation>
    <scope>NUCLEOTIDE SEQUENCE [LARGE SCALE GENOMIC DNA]</scope>
</reference>
<organism evidence="2 3">
    <name type="scientific">Bionectria ochroleuca</name>
    <name type="common">Gliocladium roseum</name>
    <dbReference type="NCBI Taxonomy" id="29856"/>
    <lineage>
        <taxon>Eukaryota</taxon>
        <taxon>Fungi</taxon>
        <taxon>Dikarya</taxon>
        <taxon>Ascomycota</taxon>
        <taxon>Pezizomycotina</taxon>
        <taxon>Sordariomycetes</taxon>
        <taxon>Hypocreomycetidae</taxon>
        <taxon>Hypocreales</taxon>
        <taxon>Bionectriaceae</taxon>
        <taxon>Clonostachys</taxon>
    </lineage>
</organism>
<keyword evidence="3" id="KW-1185">Reference proteome</keyword>
<dbReference type="PROSITE" id="PS50181">
    <property type="entry name" value="FBOX"/>
    <property type="match status" value="1"/>
</dbReference>